<sequence length="36" mass="4243">MKIENHHTKLYYDKQQQKATALAVGVYQLIRTNSHN</sequence>
<dbReference type="STRING" id="457570.Nther_2308"/>
<keyword evidence="2" id="KW-1185">Reference proteome</keyword>
<dbReference type="EMBL" id="CP001034">
    <property type="protein sequence ID" value="ACB85874.1"/>
    <property type="molecule type" value="Genomic_DNA"/>
</dbReference>
<dbReference type="KEGG" id="nth:Nther_2308"/>
<reference evidence="1 2" key="1">
    <citation type="submission" date="2008-04" db="EMBL/GenBank/DDBJ databases">
        <title>Complete sequence of chromosome of Natranaerobius thermophilus JW/NM-WN-LF.</title>
        <authorList>
            <consortium name="US DOE Joint Genome Institute"/>
            <person name="Copeland A."/>
            <person name="Lucas S."/>
            <person name="Lapidus A."/>
            <person name="Glavina del Rio T."/>
            <person name="Dalin E."/>
            <person name="Tice H."/>
            <person name="Bruce D."/>
            <person name="Goodwin L."/>
            <person name="Pitluck S."/>
            <person name="Chertkov O."/>
            <person name="Brettin T."/>
            <person name="Detter J.C."/>
            <person name="Han C."/>
            <person name="Kuske C.R."/>
            <person name="Schmutz J."/>
            <person name="Larimer F."/>
            <person name="Land M."/>
            <person name="Hauser L."/>
            <person name="Kyrpides N."/>
            <person name="Lykidis A."/>
            <person name="Mesbah N.M."/>
            <person name="Wiegel J."/>
        </authorList>
    </citation>
    <scope>NUCLEOTIDE SEQUENCE [LARGE SCALE GENOMIC DNA]</scope>
    <source>
        <strain evidence="2">ATCC BAA-1301 / DSM 18059 / JW/NM-WN-LF</strain>
    </source>
</reference>
<evidence type="ECO:0000313" key="1">
    <source>
        <dbReference type="EMBL" id="ACB85874.1"/>
    </source>
</evidence>
<name>B2A8J0_NATTJ</name>
<dbReference type="InParanoid" id="B2A8J0"/>
<gene>
    <name evidence="1" type="ordered locus">Nther_2308</name>
</gene>
<reference evidence="1 2" key="2">
    <citation type="journal article" date="2011" name="J. Bacteriol.">
        <title>Complete genome sequence of the anaerobic, halophilic alkalithermophile Natranaerobius thermophilus JW/NM-WN-LF.</title>
        <authorList>
            <person name="Zhao B."/>
            <person name="Mesbah N.M."/>
            <person name="Dalin E."/>
            <person name="Goodwin L."/>
            <person name="Nolan M."/>
            <person name="Pitluck S."/>
            <person name="Chertkov O."/>
            <person name="Brettin T.S."/>
            <person name="Han J."/>
            <person name="Larimer F.W."/>
            <person name="Land M.L."/>
            <person name="Hauser L."/>
            <person name="Kyrpides N."/>
            <person name="Wiegel J."/>
        </authorList>
    </citation>
    <scope>NUCLEOTIDE SEQUENCE [LARGE SCALE GENOMIC DNA]</scope>
    <source>
        <strain evidence="2">ATCC BAA-1301 / DSM 18059 / JW/NM-WN-LF</strain>
    </source>
</reference>
<dbReference type="HOGENOM" id="CLU_3357250_0_0_9"/>
<organism evidence="1 2">
    <name type="scientific">Natranaerobius thermophilus (strain ATCC BAA-1301 / DSM 18059 / JW/NM-WN-LF)</name>
    <dbReference type="NCBI Taxonomy" id="457570"/>
    <lineage>
        <taxon>Bacteria</taxon>
        <taxon>Bacillati</taxon>
        <taxon>Bacillota</taxon>
        <taxon>Clostridia</taxon>
        <taxon>Natranaerobiales</taxon>
        <taxon>Natranaerobiaceae</taxon>
        <taxon>Natranaerobius</taxon>
    </lineage>
</organism>
<dbReference type="AlphaFoldDB" id="B2A8J0"/>
<dbReference type="Proteomes" id="UP000001683">
    <property type="component" value="Chromosome"/>
</dbReference>
<proteinExistence type="predicted"/>
<protein>
    <submittedName>
        <fullName evidence="1">Uncharacterized protein</fullName>
    </submittedName>
</protein>
<evidence type="ECO:0000313" key="2">
    <source>
        <dbReference type="Proteomes" id="UP000001683"/>
    </source>
</evidence>
<accession>B2A8J0</accession>